<dbReference type="AlphaFoldDB" id="A0A195C3P0"/>
<keyword evidence="3" id="KW-1185">Reference proteome</keyword>
<evidence type="ECO:0000256" key="1">
    <source>
        <dbReference type="SAM" id="MobiDB-lite"/>
    </source>
</evidence>
<evidence type="ECO:0000313" key="2">
    <source>
        <dbReference type="EMBL" id="KYM95467.1"/>
    </source>
</evidence>
<name>A0A195C3P0_9HYME</name>
<gene>
    <name evidence="2" type="ORF">ALC62_13895</name>
</gene>
<organism evidence="2 3">
    <name type="scientific">Cyphomyrmex costatus</name>
    <dbReference type="NCBI Taxonomy" id="456900"/>
    <lineage>
        <taxon>Eukaryota</taxon>
        <taxon>Metazoa</taxon>
        <taxon>Ecdysozoa</taxon>
        <taxon>Arthropoda</taxon>
        <taxon>Hexapoda</taxon>
        <taxon>Insecta</taxon>
        <taxon>Pterygota</taxon>
        <taxon>Neoptera</taxon>
        <taxon>Endopterygota</taxon>
        <taxon>Hymenoptera</taxon>
        <taxon>Apocrita</taxon>
        <taxon>Aculeata</taxon>
        <taxon>Formicoidea</taxon>
        <taxon>Formicidae</taxon>
        <taxon>Myrmicinae</taxon>
        <taxon>Cyphomyrmex</taxon>
    </lineage>
</organism>
<dbReference type="Proteomes" id="UP000078542">
    <property type="component" value="Unassembled WGS sequence"/>
</dbReference>
<accession>A0A195C3P0</accession>
<reference evidence="2 3" key="1">
    <citation type="submission" date="2016-03" db="EMBL/GenBank/DDBJ databases">
        <title>Cyphomyrmex costatus WGS genome.</title>
        <authorList>
            <person name="Nygaard S."/>
            <person name="Hu H."/>
            <person name="Boomsma J."/>
            <person name="Zhang G."/>
        </authorList>
    </citation>
    <scope>NUCLEOTIDE SEQUENCE [LARGE SCALE GENOMIC DNA]</scope>
    <source>
        <strain evidence="2">MS0001</strain>
        <tissue evidence="2">Whole body</tissue>
    </source>
</reference>
<feature type="region of interest" description="Disordered" evidence="1">
    <location>
        <begin position="181"/>
        <end position="205"/>
    </location>
</feature>
<sequence length="236" mass="26344">MYSRVKGGVSHASRIIIARSRPDNRFMTNVKETLCPKGSPHARNGSVTHEERIFISRPSRKGMPRSVKVAPIRDKFHKCALDDDDEGIGSMTKIRCRICELLGEDQGLNHGLSHPCHLTNLNHLRPGLNYSPLPNMNYLNHGLLNGLYLPQLKDMMLAAYLLRANRARCREAGSRIAYKRSNAKSAPSDARSMATHDCTGKENSPTAFPRANKPFLARLDLPPVARNSICIFSRGF</sequence>
<dbReference type="EMBL" id="KQ978292">
    <property type="protein sequence ID" value="KYM95467.1"/>
    <property type="molecule type" value="Genomic_DNA"/>
</dbReference>
<evidence type="ECO:0000313" key="3">
    <source>
        <dbReference type="Proteomes" id="UP000078542"/>
    </source>
</evidence>
<proteinExistence type="predicted"/>
<protein>
    <submittedName>
        <fullName evidence="2">Uncharacterized protein</fullName>
    </submittedName>
</protein>